<accession>A0A0R3X3H3</accession>
<dbReference type="InterPro" id="IPR000994">
    <property type="entry name" value="Pept_M24"/>
</dbReference>
<dbReference type="STRING" id="6205.A0A0R3X3H3"/>
<keyword evidence="3" id="KW-1185">Reference proteome</keyword>
<sequence>MHLLSCAKRACEAGIAACVPGAKISTISKAISQEVYECGCRVIAGIGGHGIGDFFHGPPHVSHCVFEEESVDAGLEMLPGHVFTIEPAIAAAAAAADPLCVDEVTEHVAMPTVLKDGWSVCTSDSALTAQFEETILVTDNGPHILTR</sequence>
<protein>
    <submittedName>
        <fullName evidence="4">Peptidase_M24 domain-containing protein</fullName>
    </submittedName>
</protein>
<dbReference type="PANTHER" id="PTHR43330">
    <property type="entry name" value="METHIONINE AMINOPEPTIDASE"/>
    <property type="match status" value="1"/>
</dbReference>
<dbReference type="SUPFAM" id="SSF55920">
    <property type="entry name" value="Creatinase/aminopeptidase"/>
    <property type="match status" value="1"/>
</dbReference>
<evidence type="ECO:0000313" key="3">
    <source>
        <dbReference type="Proteomes" id="UP000274429"/>
    </source>
</evidence>
<dbReference type="InterPro" id="IPR036005">
    <property type="entry name" value="Creatinase/aminopeptidase-like"/>
</dbReference>
<dbReference type="Proteomes" id="UP000274429">
    <property type="component" value="Unassembled WGS sequence"/>
</dbReference>
<feature type="domain" description="Peptidase M24" evidence="1">
    <location>
        <begin position="4"/>
        <end position="139"/>
    </location>
</feature>
<dbReference type="Gene3D" id="3.90.230.10">
    <property type="entry name" value="Creatinase/methionine aminopeptidase superfamily"/>
    <property type="match status" value="1"/>
</dbReference>
<proteinExistence type="predicted"/>
<name>A0A0R3X3H3_HYDTA</name>
<evidence type="ECO:0000259" key="1">
    <source>
        <dbReference type="Pfam" id="PF00557"/>
    </source>
</evidence>
<dbReference type="GO" id="GO:0070006">
    <property type="term" value="F:metalloaminopeptidase activity"/>
    <property type="evidence" value="ECO:0007669"/>
    <property type="project" value="TreeGrafter"/>
</dbReference>
<dbReference type="WBParaSite" id="TTAC_0000789901-mRNA-1">
    <property type="protein sequence ID" value="TTAC_0000789901-mRNA-1"/>
    <property type="gene ID" value="TTAC_0000789901"/>
</dbReference>
<dbReference type="EMBL" id="UYWX01020417">
    <property type="protein sequence ID" value="VDM32354.1"/>
    <property type="molecule type" value="Genomic_DNA"/>
</dbReference>
<gene>
    <name evidence="2" type="ORF">TTAC_LOCUS7884</name>
</gene>
<evidence type="ECO:0000313" key="4">
    <source>
        <dbReference type="WBParaSite" id="TTAC_0000789901-mRNA-1"/>
    </source>
</evidence>
<evidence type="ECO:0000313" key="2">
    <source>
        <dbReference type="EMBL" id="VDM32354.1"/>
    </source>
</evidence>
<reference evidence="4" key="1">
    <citation type="submission" date="2017-02" db="UniProtKB">
        <authorList>
            <consortium name="WormBaseParasite"/>
        </authorList>
    </citation>
    <scope>IDENTIFICATION</scope>
</reference>
<dbReference type="Pfam" id="PF00557">
    <property type="entry name" value="Peptidase_M24"/>
    <property type="match status" value="1"/>
</dbReference>
<dbReference type="OrthoDB" id="3209743at2759"/>
<reference evidence="2 3" key="2">
    <citation type="submission" date="2018-11" db="EMBL/GenBank/DDBJ databases">
        <authorList>
            <consortium name="Pathogen Informatics"/>
        </authorList>
    </citation>
    <scope>NUCLEOTIDE SEQUENCE [LARGE SCALE GENOMIC DNA]</scope>
</reference>
<dbReference type="PANTHER" id="PTHR43330:SF8">
    <property type="entry name" value="METHIONINE AMINOPEPTIDASE 1D, MITOCHONDRIAL"/>
    <property type="match status" value="1"/>
</dbReference>
<organism evidence="4">
    <name type="scientific">Hydatigena taeniaeformis</name>
    <name type="common">Feline tapeworm</name>
    <name type="synonym">Taenia taeniaeformis</name>
    <dbReference type="NCBI Taxonomy" id="6205"/>
    <lineage>
        <taxon>Eukaryota</taxon>
        <taxon>Metazoa</taxon>
        <taxon>Spiralia</taxon>
        <taxon>Lophotrochozoa</taxon>
        <taxon>Platyhelminthes</taxon>
        <taxon>Cestoda</taxon>
        <taxon>Eucestoda</taxon>
        <taxon>Cyclophyllidea</taxon>
        <taxon>Taeniidae</taxon>
        <taxon>Hydatigera</taxon>
    </lineage>
</organism>
<dbReference type="AlphaFoldDB" id="A0A0R3X3H3"/>